<dbReference type="EMBL" id="JAANER010000007">
    <property type="protein sequence ID" value="KAG9187315.1"/>
    <property type="molecule type" value="Genomic_DNA"/>
</dbReference>
<protein>
    <submittedName>
        <fullName evidence="2">Uncharacterized protein</fullName>
    </submittedName>
</protein>
<reference evidence="2" key="1">
    <citation type="submission" date="2021-07" db="EMBL/GenBank/DDBJ databases">
        <title>Genome Resource of American Ginseng Black Spot Pathogen Alternaria panax.</title>
        <authorList>
            <person name="Qiu C."/>
            <person name="Wang W."/>
            <person name="Liu Z."/>
        </authorList>
    </citation>
    <scope>NUCLEOTIDE SEQUENCE</scope>
    <source>
        <strain evidence="2">BNCC115425</strain>
    </source>
</reference>
<dbReference type="AlphaFoldDB" id="A0AAD4FCA1"/>
<keyword evidence="1" id="KW-0812">Transmembrane</keyword>
<name>A0AAD4FCA1_9PLEO</name>
<sequence length="114" mass="12393">MPSQRTSIELSKVAPQPTGVPADYVDPNHPYFPHDPEAQLQPRSFAKADACVSSNWFLIVFSLIPVLGLLIASMLIGIKIGISKCPHEQALVYETTIMTSTSMGSIIRVTPDPT</sequence>
<feature type="transmembrane region" description="Helical" evidence="1">
    <location>
        <begin position="56"/>
        <end position="78"/>
    </location>
</feature>
<keyword evidence="3" id="KW-1185">Reference proteome</keyword>
<keyword evidence="1" id="KW-1133">Transmembrane helix</keyword>
<evidence type="ECO:0000313" key="3">
    <source>
        <dbReference type="Proteomes" id="UP001199106"/>
    </source>
</evidence>
<comment type="caution">
    <text evidence="2">The sequence shown here is derived from an EMBL/GenBank/DDBJ whole genome shotgun (WGS) entry which is preliminary data.</text>
</comment>
<evidence type="ECO:0000256" key="1">
    <source>
        <dbReference type="SAM" id="Phobius"/>
    </source>
</evidence>
<proteinExistence type="predicted"/>
<organism evidence="2 3">
    <name type="scientific">Alternaria panax</name>
    <dbReference type="NCBI Taxonomy" id="48097"/>
    <lineage>
        <taxon>Eukaryota</taxon>
        <taxon>Fungi</taxon>
        <taxon>Dikarya</taxon>
        <taxon>Ascomycota</taxon>
        <taxon>Pezizomycotina</taxon>
        <taxon>Dothideomycetes</taxon>
        <taxon>Pleosporomycetidae</taxon>
        <taxon>Pleosporales</taxon>
        <taxon>Pleosporineae</taxon>
        <taxon>Pleosporaceae</taxon>
        <taxon>Alternaria</taxon>
        <taxon>Alternaria sect. Panax</taxon>
    </lineage>
</organism>
<accession>A0AAD4FCA1</accession>
<keyword evidence="1" id="KW-0472">Membrane</keyword>
<evidence type="ECO:0000313" key="2">
    <source>
        <dbReference type="EMBL" id="KAG9187315.1"/>
    </source>
</evidence>
<dbReference type="Proteomes" id="UP001199106">
    <property type="component" value="Unassembled WGS sequence"/>
</dbReference>
<gene>
    <name evidence="2" type="ORF">G6011_05186</name>
</gene>